<gene>
    <name evidence="1" type="primary">galM</name>
    <name evidence="1" type="ORF">Mal64_08740</name>
</gene>
<evidence type="ECO:0000313" key="2">
    <source>
        <dbReference type="Proteomes" id="UP000315440"/>
    </source>
</evidence>
<dbReference type="Gene3D" id="2.70.98.10">
    <property type="match status" value="1"/>
</dbReference>
<dbReference type="CDD" id="cd01081">
    <property type="entry name" value="Aldose_epim"/>
    <property type="match status" value="1"/>
</dbReference>
<dbReference type="PANTHER" id="PTHR11122">
    <property type="entry name" value="APOSPORY-ASSOCIATED PROTEIN C-RELATED"/>
    <property type="match status" value="1"/>
</dbReference>
<dbReference type="EMBL" id="SJPQ01000001">
    <property type="protein sequence ID" value="TWT90483.1"/>
    <property type="molecule type" value="Genomic_DNA"/>
</dbReference>
<dbReference type="SUPFAM" id="SSF74650">
    <property type="entry name" value="Galactose mutarotase-like"/>
    <property type="match status" value="1"/>
</dbReference>
<dbReference type="EC" id="5.1.3.3" evidence="1"/>
<keyword evidence="2" id="KW-1185">Reference proteome</keyword>
<organism evidence="1 2">
    <name type="scientific">Pseudobythopirellula maris</name>
    <dbReference type="NCBI Taxonomy" id="2527991"/>
    <lineage>
        <taxon>Bacteria</taxon>
        <taxon>Pseudomonadati</taxon>
        <taxon>Planctomycetota</taxon>
        <taxon>Planctomycetia</taxon>
        <taxon>Pirellulales</taxon>
        <taxon>Lacipirellulaceae</taxon>
        <taxon>Pseudobythopirellula</taxon>
    </lineage>
</organism>
<dbReference type="InterPro" id="IPR014718">
    <property type="entry name" value="GH-type_carb-bd"/>
</dbReference>
<sequence length="329" mass="35417">MMPTDPSAKNEAIEIRDPASGATARVLPCLGFNCFSWRAPVGDTQPRELLWAEPGFESGDKRHSRSGIPLLFPFPGRIGGARFEFEGQTYELEPGDPHGNAIHGFAANRPWRVIDQQGDCVTAEFRHSQDAADAVGQWPSDYLLTASYQVAGGRLRFTLRAENVGDGPLPFGFGTHAYFRLPLAEVADPEATVVRAPVGEQWTLSEMLPTGETVSGKDSLLVEGAPLAGRGFDTVFTLSSQMAAGQPTGPLVTSLVDSGSGREVRQTFDESMTCCVVYTPDHREAICLEPYTCVPDPFALESRGVAAGLRVLAPGEVYETEITLEAVVA</sequence>
<protein>
    <submittedName>
        <fullName evidence="1">Aldose 1-epimerase</fullName>
        <ecNumber evidence="1">5.1.3.3</ecNumber>
    </submittedName>
</protein>
<name>A0A5C5ZW48_9BACT</name>
<comment type="caution">
    <text evidence="1">The sequence shown here is derived from an EMBL/GenBank/DDBJ whole genome shotgun (WGS) entry which is preliminary data.</text>
</comment>
<dbReference type="PANTHER" id="PTHR11122:SF13">
    <property type="entry name" value="GLUCOSE-6-PHOSPHATE 1-EPIMERASE"/>
    <property type="match status" value="1"/>
</dbReference>
<dbReference type="InterPro" id="IPR008183">
    <property type="entry name" value="Aldose_1/G6P_1-epimerase"/>
</dbReference>
<dbReference type="OrthoDB" id="9795355at2"/>
<evidence type="ECO:0000313" key="1">
    <source>
        <dbReference type="EMBL" id="TWT90483.1"/>
    </source>
</evidence>
<dbReference type="GO" id="GO:0030246">
    <property type="term" value="F:carbohydrate binding"/>
    <property type="evidence" value="ECO:0007669"/>
    <property type="project" value="InterPro"/>
</dbReference>
<dbReference type="GO" id="GO:0005975">
    <property type="term" value="P:carbohydrate metabolic process"/>
    <property type="evidence" value="ECO:0007669"/>
    <property type="project" value="InterPro"/>
</dbReference>
<dbReference type="Pfam" id="PF01263">
    <property type="entry name" value="Aldose_epim"/>
    <property type="match status" value="1"/>
</dbReference>
<dbReference type="InterPro" id="IPR011013">
    <property type="entry name" value="Gal_mutarotase_sf_dom"/>
</dbReference>
<dbReference type="GO" id="GO:0004034">
    <property type="term" value="F:aldose 1-epimerase activity"/>
    <property type="evidence" value="ECO:0007669"/>
    <property type="project" value="UniProtKB-EC"/>
</dbReference>
<accession>A0A5C5ZW48</accession>
<dbReference type="AlphaFoldDB" id="A0A5C5ZW48"/>
<reference evidence="1 2" key="1">
    <citation type="submission" date="2019-02" db="EMBL/GenBank/DDBJ databases">
        <title>Deep-cultivation of Planctomycetes and their phenomic and genomic characterization uncovers novel biology.</title>
        <authorList>
            <person name="Wiegand S."/>
            <person name="Jogler M."/>
            <person name="Boedeker C."/>
            <person name="Pinto D."/>
            <person name="Vollmers J."/>
            <person name="Rivas-Marin E."/>
            <person name="Kohn T."/>
            <person name="Peeters S.H."/>
            <person name="Heuer A."/>
            <person name="Rast P."/>
            <person name="Oberbeckmann S."/>
            <person name="Bunk B."/>
            <person name="Jeske O."/>
            <person name="Meyerdierks A."/>
            <person name="Storesund J.E."/>
            <person name="Kallscheuer N."/>
            <person name="Luecker S."/>
            <person name="Lage O.M."/>
            <person name="Pohl T."/>
            <person name="Merkel B.J."/>
            <person name="Hornburger P."/>
            <person name="Mueller R.-W."/>
            <person name="Bruemmer F."/>
            <person name="Labrenz M."/>
            <person name="Spormann A.M."/>
            <person name="Op Den Camp H."/>
            <person name="Overmann J."/>
            <person name="Amann R."/>
            <person name="Jetten M.S.M."/>
            <person name="Mascher T."/>
            <person name="Medema M.H."/>
            <person name="Devos D.P."/>
            <person name="Kaster A.-K."/>
            <person name="Ovreas L."/>
            <person name="Rohde M."/>
            <person name="Galperin M.Y."/>
            <person name="Jogler C."/>
        </authorList>
    </citation>
    <scope>NUCLEOTIDE SEQUENCE [LARGE SCALE GENOMIC DNA]</scope>
    <source>
        <strain evidence="1 2">Mal64</strain>
    </source>
</reference>
<proteinExistence type="predicted"/>
<keyword evidence="1" id="KW-0413">Isomerase</keyword>
<dbReference type="Proteomes" id="UP000315440">
    <property type="component" value="Unassembled WGS sequence"/>
</dbReference>